<organism evidence="8 9">
    <name type="scientific">Stutzerimonas azotifigens</name>
    <dbReference type="NCBI Taxonomy" id="291995"/>
    <lineage>
        <taxon>Bacteria</taxon>
        <taxon>Pseudomonadati</taxon>
        <taxon>Pseudomonadota</taxon>
        <taxon>Gammaproteobacteria</taxon>
        <taxon>Pseudomonadales</taxon>
        <taxon>Pseudomonadaceae</taxon>
        <taxon>Stutzerimonas</taxon>
    </lineage>
</organism>
<feature type="transmembrane region" description="Helical" evidence="4">
    <location>
        <begin position="49"/>
        <end position="67"/>
    </location>
</feature>
<evidence type="ECO:0000256" key="2">
    <source>
        <dbReference type="ARBA" id="ARBA00022630"/>
    </source>
</evidence>
<gene>
    <name evidence="8" type="ORF">G7026_02440</name>
</gene>
<dbReference type="Gene3D" id="3.30.390.30">
    <property type="match status" value="1"/>
</dbReference>
<dbReference type="InterPro" id="IPR023753">
    <property type="entry name" value="FAD/NAD-binding_dom"/>
</dbReference>
<dbReference type="Proteomes" id="UP000786387">
    <property type="component" value="Unassembled WGS sequence"/>
</dbReference>
<proteinExistence type="predicted"/>
<comment type="cofactor">
    <cofactor evidence="1">
        <name>FAD</name>
        <dbReference type="ChEBI" id="CHEBI:57692"/>
    </cofactor>
</comment>
<name>A0ABR5YWB4_9GAMM</name>
<dbReference type="EMBL" id="JAAMRF010000001">
    <property type="protein sequence ID" value="MBA1272208.1"/>
    <property type="molecule type" value="Genomic_DNA"/>
</dbReference>
<dbReference type="PANTHER" id="PTHR43014:SF2">
    <property type="entry name" value="MERCURIC REDUCTASE"/>
    <property type="match status" value="1"/>
</dbReference>
<keyword evidence="2" id="KW-0285">Flavoprotein</keyword>
<evidence type="ECO:0000259" key="6">
    <source>
        <dbReference type="Pfam" id="PF07992"/>
    </source>
</evidence>
<reference evidence="8 9" key="1">
    <citation type="submission" date="2020-02" db="EMBL/GenBank/DDBJ databases">
        <title>Synteny-based analysis reveals conserved mechanism for high triclosan tolerance in Pseudomonas, as well as instances of horizontal transfer.</title>
        <authorList>
            <person name="Mcfarland A.G."/>
            <person name="Bertucci H.K."/>
            <person name="Litmann E."/>
            <person name="Shen J."/>
            <person name="Huttenhower C."/>
            <person name="Hartmann E.M."/>
        </authorList>
    </citation>
    <scope>NUCLEOTIDE SEQUENCE [LARGE SCALE GENOMIC DNA]</scope>
    <source>
        <strain evidence="8 9">115A1</strain>
    </source>
</reference>
<dbReference type="InterPro" id="IPR004099">
    <property type="entry name" value="Pyr_nucl-diS_OxRdtase_dimer"/>
</dbReference>
<keyword evidence="4" id="KW-1133">Transmembrane helix</keyword>
<dbReference type="InterPro" id="IPR032816">
    <property type="entry name" value="VTT_dom"/>
</dbReference>
<feature type="transmembrane region" description="Helical" evidence="4">
    <location>
        <begin position="6"/>
        <end position="28"/>
    </location>
</feature>
<feature type="domain" description="FAD/NAD(P)-binding" evidence="6">
    <location>
        <begin position="239"/>
        <end position="556"/>
    </location>
</feature>
<dbReference type="InterPro" id="IPR036188">
    <property type="entry name" value="FAD/NAD-bd_sf"/>
</dbReference>
<evidence type="ECO:0000256" key="4">
    <source>
        <dbReference type="SAM" id="Phobius"/>
    </source>
</evidence>
<dbReference type="Pfam" id="PF02852">
    <property type="entry name" value="Pyr_redox_dim"/>
    <property type="match status" value="1"/>
</dbReference>
<dbReference type="RefSeq" id="WP_181069052.1">
    <property type="nucleotide sequence ID" value="NZ_JAAMRF010000001.1"/>
</dbReference>
<dbReference type="SUPFAM" id="SSF55424">
    <property type="entry name" value="FAD/NAD-linked reductases, dimerisation (C-terminal) domain"/>
    <property type="match status" value="1"/>
</dbReference>
<feature type="transmembrane region" description="Helical" evidence="4">
    <location>
        <begin position="195"/>
        <end position="218"/>
    </location>
</feature>
<dbReference type="InterPro" id="IPR016156">
    <property type="entry name" value="FAD/NAD-linked_Rdtase_dimer_sf"/>
</dbReference>
<comment type="caution">
    <text evidence="8">The sequence shown here is derived from an EMBL/GenBank/DDBJ whole genome shotgun (WGS) entry which is preliminary data.</text>
</comment>
<dbReference type="SUPFAM" id="SSF51905">
    <property type="entry name" value="FAD/NAD(P)-binding domain"/>
    <property type="match status" value="1"/>
</dbReference>
<feature type="domain" description="Pyridine nucleotide-disulphide oxidoreductase dimerisation" evidence="5">
    <location>
        <begin position="578"/>
        <end position="684"/>
    </location>
</feature>
<evidence type="ECO:0000256" key="3">
    <source>
        <dbReference type="ARBA" id="ARBA00022827"/>
    </source>
</evidence>
<sequence length="716" mass="78918">MNARKLVVIGLILAAVASFFFFDLGQYLTLESIKRLHGPLRAEVRGHPWWAGALFFLAYAGLTAFSFPGTVVLTLLGGALFGLIGGTLLVSFASTVGAAIAMLMSRFMMRDWFQKRFGRHIAGIDRGLARDGPLYLFSLRLMPVIPFVLLNPALGLTRVKFWTFWWTTWAGMLPGNAVYVAAGRELARIDSLSGILSPSMITTLVLLGVFPLLANKLLGVYKARKAYKGWRKPKRFERNLIVIGAGAGGLAAAELATSMKARVTLIERKSLGGDSLNTGSVPSKALIRSARLAHEMARGERLGLVEARGKVDFAAVMERVRAVIEAVALHDSVERYEKLGVEVIAGEARVVSPWEVEVDGRTLSARNLIIATGSRPTMPDIPGLADVEPLTSDSVWSLRQRPERLLVLGGGPVACELGQAFQRLGSQVTLVHRGDRLLACEEPEAGEVIAQTLRAEGMDVRLGHVPQRFEVRDGERRMVCQAPHGSELSLPFDEVLVAVGRSANLEGFGLEQLRLEPGEDGTLEVNEYLATRMPNIYAIGDVAGPYRFTHMAARQARYAVFNGLFGMFWRLKMSYRVTPRATFTSPQVARVGLCEHEAREQDVEFEVTRFDLAELDRAIADEAPDGFVKVLTVPGKDRILGVTVVGEHASETITEFVMAMKHKIGLKKLLETVHIYPTFAEANHSLATVWKRDHAPQRLLRWAERINRRRVSEPPA</sequence>
<evidence type="ECO:0000313" key="9">
    <source>
        <dbReference type="Proteomes" id="UP000786387"/>
    </source>
</evidence>
<keyword evidence="4" id="KW-0812">Transmembrane</keyword>
<evidence type="ECO:0000259" key="7">
    <source>
        <dbReference type="Pfam" id="PF09335"/>
    </source>
</evidence>
<accession>A0ABR5YWB4</accession>
<feature type="transmembrane region" description="Helical" evidence="4">
    <location>
        <begin position="239"/>
        <end position="259"/>
    </location>
</feature>
<evidence type="ECO:0000313" key="8">
    <source>
        <dbReference type="EMBL" id="MBA1272208.1"/>
    </source>
</evidence>
<dbReference type="Pfam" id="PF09335">
    <property type="entry name" value="VTT_dom"/>
    <property type="match status" value="1"/>
</dbReference>
<keyword evidence="3" id="KW-0274">FAD</keyword>
<keyword evidence="9" id="KW-1185">Reference proteome</keyword>
<dbReference type="PANTHER" id="PTHR43014">
    <property type="entry name" value="MERCURIC REDUCTASE"/>
    <property type="match status" value="1"/>
</dbReference>
<dbReference type="Gene3D" id="3.50.50.60">
    <property type="entry name" value="FAD/NAD(P)-binding domain"/>
    <property type="match status" value="2"/>
</dbReference>
<protein>
    <submittedName>
        <fullName evidence="8">FAD-dependent oxidoreductase</fullName>
    </submittedName>
</protein>
<feature type="transmembrane region" description="Helical" evidence="4">
    <location>
        <begin position="79"/>
        <end position="104"/>
    </location>
</feature>
<keyword evidence="4" id="KW-0472">Membrane</keyword>
<evidence type="ECO:0000256" key="1">
    <source>
        <dbReference type="ARBA" id="ARBA00001974"/>
    </source>
</evidence>
<feature type="domain" description="VTT" evidence="7">
    <location>
        <begin position="67"/>
        <end position="184"/>
    </location>
</feature>
<evidence type="ECO:0000259" key="5">
    <source>
        <dbReference type="Pfam" id="PF02852"/>
    </source>
</evidence>
<dbReference type="Pfam" id="PF07992">
    <property type="entry name" value="Pyr_redox_2"/>
    <property type="match status" value="1"/>
</dbReference>
<feature type="transmembrane region" description="Helical" evidence="4">
    <location>
        <begin position="134"/>
        <end position="154"/>
    </location>
</feature>
<dbReference type="PRINTS" id="PR00368">
    <property type="entry name" value="FADPNR"/>
</dbReference>
<dbReference type="PRINTS" id="PR00411">
    <property type="entry name" value="PNDRDTASEI"/>
</dbReference>